<gene>
    <name evidence="2" type="ORF">Ddye_007329</name>
</gene>
<evidence type="ECO:0000256" key="1">
    <source>
        <dbReference type="SAM" id="MobiDB-lite"/>
    </source>
</evidence>
<proteinExistence type="predicted"/>
<feature type="compositionally biased region" description="Basic residues" evidence="1">
    <location>
        <begin position="55"/>
        <end position="65"/>
    </location>
</feature>
<comment type="caution">
    <text evidence="2">The sequence shown here is derived from an EMBL/GenBank/DDBJ whole genome shotgun (WGS) entry which is preliminary data.</text>
</comment>
<dbReference type="Proteomes" id="UP001280121">
    <property type="component" value="Unassembled WGS sequence"/>
</dbReference>
<accession>A0AAD9XJM3</accession>
<sequence length="295" mass="33663">MEKQQANPKPTRNKILKLLPKAAGAVVSYQNLPFSPSRDKRSSDYNHPNKLPPRPPHHHHHHHYHFSGPMIPEEARKKSKNDETIDQEPRSPKVSCMGQIKQRHKEKEEKKKIKKATVINNKKSLSLPKDIKPSSSSSLSSPGHELKKHASKIRRIFTISKHSRSKSNVYDSDDDDDHDENNNNNSIESPVQLPDRAPGLSQMRRFASGRSVLADFDWTTQITPVDSDHRNYYSDEERGNSDGEEHEEVIIPFSAPMMVGGGVALQPRNEINLWKRRIMNPPRPLQLNPMIKAKS</sequence>
<feature type="compositionally biased region" description="Low complexity" evidence="1">
    <location>
        <begin position="122"/>
        <end position="142"/>
    </location>
</feature>
<reference evidence="2" key="1">
    <citation type="journal article" date="2023" name="Plant J.">
        <title>Genome sequences and population genomics provide insights into the demographic history, inbreeding, and mutation load of two 'living fossil' tree species of Dipteronia.</title>
        <authorList>
            <person name="Feng Y."/>
            <person name="Comes H.P."/>
            <person name="Chen J."/>
            <person name="Zhu S."/>
            <person name="Lu R."/>
            <person name="Zhang X."/>
            <person name="Li P."/>
            <person name="Qiu J."/>
            <person name="Olsen K.M."/>
            <person name="Qiu Y."/>
        </authorList>
    </citation>
    <scope>NUCLEOTIDE SEQUENCE</scope>
    <source>
        <strain evidence="2">KIB01</strain>
    </source>
</reference>
<dbReference type="PANTHER" id="PTHR34779:SF1">
    <property type="entry name" value="OS09G0542900 PROTEIN"/>
    <property type="match status" value="1"/>
</dbReference>
<keyword evidence="3" id="KW-1185">Reference proteome</keyword>
<dbReference type="EMBL" id="JANJYI010000002">
    <property type="protein sequence ID" value="KAK2660796.1"/>
    <property type="molecule type" value="Genomic_DNA"/>
</dbReference>
<dbReference type="InterPro" id="IPR038796">
    <property type="entry name" value="At1g76070-like"/>
</dbReference>
<dbReference type="PANTHER" id="PTHR34779">
    <property type="entry name" value="OS09G0542900 PROTEIN"/>
    <property type="match status" value="1"/>
</dbReference>
<evidence type="ECO:0000313" key="3">
    <source>
        <dbReference type="Proteomes" id="UP001280121"/>
    </source>
</evidence>
<dbReference type="AlphaFoldDB" id="A0AAD9XJM3"/>
<organism evidence="2 3">
    <name type="scientific">Dipteronia dyeriana</name>
    <dbReference type="NCBI Taxonomy" id="168575"/>
    <lineage>
        <taxon>Eukaryota</taxon>
        <taxon>Viridiplantae</taxon>
        <taxon>Streptophyta</taxon>
        <taxon>Embryophyta</taxon>
        <taxon>Tracheophyta</taxon>
        <taxon>Spermatophyta</taxon>
        <taxon>Magnoliopsida</taxon>
        <taxon>eudicotyledons</taxon>
        <taxon>Gunneridae</taxon>
        <taxon>Pentapetalae</taxon>
        <taxon>rosids</taxon>
        <taxon>malvids</taxon>
        <taxon>Sapindales</taxon>
        <taxon>Sapindaceae</taxon>
        <taxon>Hippocastanoideae</taxon>
        <taxon>Acereae</taxon>
        <taxon>Dipteronia</taxon>
    </lineage>
</organism>
<protein>
    <submittedName>
        <fullName evidence="2">Uncharacterized protein</fullName>
    </submittedName>
</protein>
<feature type="compositionally biased region" description="Basic and acidic residues" evidence="1">
    <location>
        <begin position="73"/>
        <end position="91"/>
    </location>
</feature>
<feature type="region of interest" description="Disordered" evidence="1">
    <location>
        <begin position="30"/>
        <end position="197"/>
    </location>
</feature>
<feature type="compositionally biased region" description="Basic residues" evidence="1">
    <location>
        <begin position="146"/>
        <end position="165"/>
    </location>
</feature>
<evidence type="ECO:0000313" key="2">
    <source>
        <dbReference type="EMBL" id="KAK2660796.1"/>
    </source>
</evidence>
<name>A0AAD9XJM3_9ROSI</name>